<feature type="compositionally biased region" description="Low complexity" evidence="10">
    <location>
        <begin position="573"/>
        <end position="584"/>
    </location>
</feature>
<dbReference type="CDD" id="cd06577">
    <property type="entry name" value="PASTA_pknB"/>
    <property type="match status" value="3"/>
</dbReference>
<dbReference type="InterPro" id="IPR011009">
    <property type="entry name" value="Kinase-like_dom_sf"/>
</dbReference>
<evidence type="ECO:0000256" key="9">
    <source>
        <dbReference type="PROSITE-ProRule" id="PRU10141"/>
    </source>
</evidence>
<dbReference type="InterPro" id="IPR005543">
    <property type="entry name" value="PASTA_dom"/>
</dbReference>
<dbReference type="FunFam" id="1.10.510.10:FF:000021">
    <property type="entry name" value="Serine/threonine protein kinase"/>
    <property type="match status" value="1"/>
</dbReference>
<dbReference type="Gene3D" id="1.10.510.10">
    <property type="entry name" value="Transferase(Phosphotransferase) domain 1"/>
    <property type="match status" value="1"/>
</dbReference>
<proteinExistence type="predicted"/>
<dbReference type="PANTHER" id="PTHR43289">
    <property type="entry name" value="MITOGEN-ACTIVATED PROTEIN KINASE KINASE KINASE 20-RELATED"/>
    <property type="match status" value="1"/>
</dbReference>
<keyword evidence="5 14" id="KW-0418">Kinase</keyword>
<evidence type="ECO:0000259" key="12">
    <source>
        <dbReference type="PROSITE" id="PS50011"/>
    </source>
</evidence>
<dbReference type="InterPro" id="IPR017441">
    <property type="entry name" value="Protein_kinase_ATP_BS"/>
</dbReference>
<evidence type="ECO:0000256" key="3">
    <source>
        <dbReference type="ARBA" id="ARBA00022679"/>
    </source>
</evidence>
<feature type="domain" description="PASTA" evidence="13">
    <location>
        <begin position="352"/>
        <end position="418"/>
    </location>
</feature>
<keyword evidence="15" id="KW-1185">Reference proteome</keyword>
<dbReference type="Pfam" id="PF03793">
    <property type="entry name" value="PASTA"/>
    <property type="match status" value="3"/>
</dbReference>
<dbReference type="PROSITE" id="PS51178">
    <property type="entry name" value="PASTA"/>
    <property type="match status" value="3"/>
</dbReference>
<dbReference type="FunFam" id="3.30.200.20:FF:000035">
    <property type="entry name" value="Serine/threonine protein kinase Stk1"/>
    <property type="match status" value="1"/>
</dbReference>
<sequence>MIGKILGDRYEIIERIGGGGMALVYKAKCRLLNRYVAIKVLRTEFTNDDEFINKFKRESQAAASLCHPNIVNIYDVGVEDNIHYIVMEYVKGKTLKQLIREKGKLSYEETLDIATQITEAINHAHKNHIVHRDIKPHNILITDDGRVKVTDFGIARAATSTTVTNTSNVIGSVHYFSPEQARGGYTDEKSDIYSLGIVMYEMITGRVPYQGESPISIALKHIQEDIIPPREIDKSIPKSIEKIILKCVEKNQSLRYESAGEVLKDLQKAKSSSDGDFVEFKNLDDSPTRVMPAIKDEKIDKKKQSSRKNKKSEKKEKGKKSNYITAIAIVLAFLITSGLAVGFIVVKDYLFTEEVVMPQIVGMHEDKAREKIESLGLEFKVKGRRYDDTYKEGVVISQSEEPGYKVVVGYPIEVYVSKGPKTVEVPNLTNKYYSDVEIVLNNAGLKMGEVVFENSEIPTDIVIEQNPKPNQKVPEGTKVDIVVSEGPEISYIIMPKLIGLDIEKAKKEIISKGFSIGEIKYEYNDEFDKNVVVWQSYPAGTEIEENTSIDLIVSNGTQISNDEEDQNGQDNVNTDNDSTNTTESENGDKEKNEEENKETALHINIPLPQNKDEVEVKIYKIQDGIKELIYSKVHETKEEWIAVTVSGKGKAKFAIYFDGELYKEKEISF</sequence>
<dbReference type="Gene3D" id="3.30.10.20">
    <property type="match status" value="3"/>
</dbReference>
<evidence type="ECO:0000256" key="1">
    <source>
        <dbReference type="ARBA" id="ARBA00012513"/>
    </source>
</evidence>
<feature type="compositionally biased region" description="Basic residues" evidence="10">
    <location>
        <begin position="304"/>
        <end position="316"/>
    </location>
</feature>
<dbReference type="SMART" id="SM00220">
    <property type="entry name" value="S_TKc"/>
    <property type="match status" value="1"/>
</dbReference>
<feature type="binding site" evidence="9">
    <location>
        <position position="39"/>
    </location>
    <ligand>
        <name>ATP</name>
        <dbReference type="ChEBI" id="CHEBI:30616"/>
    </ligand>
</feature>
<gene>
    <name evidence="14" type="ORF">BET03_00605</name>
</gene>
<dbReference type="Proteomes" id="UP000284177">
    <property type="component" value="Unassembled WGS sequence"/>
</dbReference>
<dbReference type="PANTHER" id="PTHR43289:SF34">
    <property type="entry name" value="SERINE_THREONINE-PROTEIN KINASE YBDM-RELATED"/>
    <property type="match status" value="1"/>
</dbReference>
<dbReference type="SUPFAM" id="SSF54184">
    <property type="entry name" value="Penicillin-binding protein 2x (pbp-2x), c-terminal domain"/>
    <property type="match status" value="1"/>
</dbReference>
<dbReference type="PROSITE" id="PS50011">
    <property type="entry name" value="PROTEIN_KINASE_DOM"/>
    <property type="match status" value="1"/>
</dbReference>
<evidence type="ECO:0000256" key="8">
    <source>
        <dbReference type="ARBA" id="ARBA00048679"/>
    </source>
</evidence>
<feature type="domain" description="Protein kinase" evidence="12">
    <location>
        <begin position="10"/>
        <end position="278"/>
    </location>
</feature>
<organism evidence="14 15">
    <name type="scientific">Thermohalobacter berrensis</name>
    <dbReference type="NCBI Taxonomy" id="99594"/>
    <lineage>
        <taxon>Bacteria</taxon>
        <taxon>Bacillati</taxon>
        <taxon>Bacillota</taxon>
        <taxon>Tissierellia</taxon>
        <taxon>Tissierellales</taxon>
        <taxon>Thermohalobacteraceae</taxon>
        <taxon>Thermohalobacter</taxon>
    </lineage>
</organism>
<keyword evidence="3" id="KW-0808">Transferase</keyword>
<feature type="compositionally biased region" description="Basic and acidic residues" evidence="10">
    <location>
        <begin position="586"/>
        <end position="600"/>
    </location>
</feature>
<dbReference type="RefSeq" id="WP_120166183.1">
    <property type="nucleotide sequence ID" value="NZ_MCIB01000001.1"/>
</dbReference>
<dbReference type="EMBL" id="MCIB01000001">
    <property type="protein sequence ID" value="RKD34367.1"/>
    <property type="molecule type" value="Genomic_DNA"/>
</dbReference>
<keyword evidence="11" id="KW-1133">Transmembrane helix</keyword>
<keyword evidence="11" id="KW-0472">Membrane</keyword>
<comment type="catalytic activity">
    <reaction evidence="7">
        <text>L-threonyl-[protein] + ATP = O-phospho-L-threonyl-[protein] + ADP + H(+)</text>
        <dbReference type="Rhea" id="RHEA:46608"/>
        <dbReference type="Rhea" id="RHEA-COMP:11060"/>
        <dbReference type="Rhea" id="RHEA-COMP:11605"/>
        <dbReference type="ChEBI" id="CHEBI:15378"/>
        <dbReference type="ChEBI" id="CHEBI:30013"/>
        <dbReference type="ChEBI" id="CHEBI:30616"/>
        <dbReference type="ChEBI" id="CHEBI:61977"/>
        <dbReference type="ChEBI" id="CHEBI:456216"/>
        <dbReference type="EC" id="2.7.11.1"/>
    </reaction>
</comment>
<evidence type="ECO:0000256" key="6">
    <source>
        <dbReference type="ARBA" id="ARBA00022840"/>
    </source>
</evidence>
<evidence type="ECO:0000256" key="7">
    <source>
        <dbReference type="ARBA" id="ARBA00047899"/>
    </source>
</evidence>
<evidence type="ECO:0000313" key="14">
    <source>
        <dbReference type="EMBL" id="RKD34367.1"/>
    </source>
</evidence>
<dbReference type="GO" id="GO:0004674">
    <property type="term" value="F:protein serine/threonine kinase activity"/>
    <property type="evidence" value="ECO:0007669"/>
    <property type="project" value="UniProtKB-KW"/>
</dbReference>
<feature type="domain" description="PASTA" evidence="13">
    <location>
        <begin position="488"/>
        <end position="555"/>
    </location>
</feature>
<evidence type="ECO:0000256" key="4">
    <source>
        <dbReference type="ARBA" id="ARBA00022741"/>
    </source>
</evidence>
<keyword evidence="2 14" id="KW-0723">Serine/threonine-protein kinase</keyword>
<dbReference type="PROSITE" id="PS00108">
    <property type="entry name" value="PROTEIN_KINASE_ST"/>
    <property type="match status" value="1"/>
</dbReference>
<dbReference type="SUPFAM" id="SSF56112">
    <property type="entry name" value="Protein kinase-like (PK-like)"/>
    <property type="match status" value="1"/>
</dbReference>
<dbReference type="EC" id="2.7.11.1" evidence="1"/>
<evidence type="ECO:0000256" key="10">
    <source>
        <dbReference type="SAM" id="MobiDB-lite"/>
    </source>
</evidence>
<dbReference type="InterPro" id="IPR008271">
    <property type="entry name" value="Ser/Thr_kinase_AS"/>
</dbReference>
<protein>
    <recommendedName>
        <fullName evidence="1">non-specific serine/threonine protein kinase</fullName>
        <ecNumber evidence="1">2.7.11.1</ecNumber>
    </recommendedName>
</protein>
<dbReference type="NCBIfam" id="NF033483">
    <property type="entry name" value="PknB_PASTA_kin"/>
    <property type="match status" value="1"/>
</dbReference>
<evidence type="ECO:0000313" key="15">
    <source>
        <dbReference type="Proteomes" id="UP000284177"/>
    </source>
</evidence>
<accession>A0A419TA86</accession>
<dbReference type="Gene3D" id="3.30.200.20">
    <property type="entry name" value="Phosphorylase Kinase, domain 1"/>
    <property type="match status" value="1"/>
</dbReference>
<feature type="region of interest" description="Disordered" evidence="10">
    <location>
        <begin position="294"/>
        <end position="316"/>
    </location>
</feature>
<dbReference type="GO" id="GO:0005524">
    <property type="term" value="F:ATP binding"/>
    <property type="evidence" value="ECO:0007669"/>
    <property type="project" value="UniProtKB-UniRule"/>
</dbReference>
<evidence type="ECO:0000256" key="5">
    <source>
        <dbReference type="ARBA" id="ARBA00022777"/>
    </source>
</evidence>
<dbReference type="InterPro" id="IPR000719">
    <property type="entry name" value="Prot_kinase_dom"/>
</dbReference>
<feature type="region of interest" description="Disordered" evidence="10">
    <location>
        <begin position="559"/>
        <end position="600"/>
    </location>
</feature>
<dbReference type="OrthoDB" id="9788659at2"/>
<feature type="domain" description="PASTA" evidence="13">
    <location>
        <begin position="419"/>
        <end position="485"/>
    </location>
</feature>
<evidence type="ECO:0000259" key="13">
    <source>
        <dbReference type="PROSITE" id="PS51178"/>
    </source>
</evidence>
<dbReference type="Pfam" id="PF00069">
    <property type="entry name" value="Pkinase"/>
    <property type="match status" value="1"/>
</dbReference>
<keyword evidence="4 9" id="KW-0547">Nucleotide-binding</keyword>
<feature type="compositionally biased region" description="Basic and acidic residues" evidence="10">
    <location>
        <begin position="294"/>
        <end position="303"/>
    </location>
</feature>
<keyword evidence="11" id="KW-0812">Transmembrane</keyword>
<keyword evidence="6 9" id="KW-0067">ATP-binding</keyword>
<dbReference type="CDD" id="cd14014">
    <property type="entry name" value="STKc_PknB_like"/>
    <property type="match status" value="1"/>
</dbReference>
<reference evidence="14 15" key="1">
    <citation type="submission" date="2016-08" db="EMBL/GenBank/DDBJ databases">
        <title>Novel Firmicutes and Novel Genomes.</title>
        <authorList>
            <person name="Poppleton D.I."/>
            <person name="Gribaldo S."/>
        </authorList>
    </citation>
    <scope>NUCLEOTIDE SEQUENCE [LARGE SCALE GENOMIC DNA]</scope>
    <source>
        <strain evidence="14 15">CTT3</strain>
    </source>
</reference>
<name>A0A419TA86_9FIRM</name>
<dbReference type="PROSITE" id="PS00107">
    <property type="entry name" value="PROTEIN_KINASE_ATP"/>
    <property type="match status" value="1"/>
</dbReference>
<feature type="transmembrane region" description="Helical" evidence="11">
    <location>
        <begin position="323"/>
        <end position="346"/>
    </location>
</feature>
<dbReference type="SMART" id="SM00740">
    <property type="entry name" value="PASTA"/>
    <property type="match status" value="3"/>
</dbReference>
<evidence type="ECO:0000256" key="11">
    <source>
        <dbReference type="SAM" id="Phobius"/>
    </source>
</evidence>
<dbReference type="AlphaFoldDB" id="A0A419TA86"/>
<evidence type="ECO:0000256" key="2">
    <source>
        <dbReference type="ARBA" id="ARBA00022527"/>
    </source>
</evidence>
<comment type="catalytic activity">
    <reaction evidence="8">
        <text>L-seryl-[protein] + ATP = O-phospho-L-seryl-[protein] + ADP + H(+)</text>
        <dbReference type="Rhea" id="RHEA:17989"/>
        <dbReference type="Rhea" id="RHEA-COMP:9863"/>
        <dbReference type="Rhea" id="RHEA-COMP:11604"/>
        <dbReference type="ChEBI" id="CHEBI:15378"/>
        <dbReference type="ChEBI" id="CHEBI:29999"/>
        <dbReference type="ChEBI" id="CHEBI:30616"/>
        <dbReference type="ChEBI" id="CHEBI:83421"/>
        <dbReference type="ChEBI" id="CHEBI:456216"/>
        <dbReference type="EC" id="2.7.11.1"/>
    </reaction>
</comment>
<comment type="caution">
    <text evidence="14">The sequence shown here is derived from an EMBL/GenBank/DDBJ whole genome shotgun (WGS) entry which is preliminary data.</text>
</comment>